<organism evidence="2 3">
    <name type="scientific">Pleurotus eryngii</name>
    <name type="common">Boletus of the steppes</name>
    <dbReference type="NCBI Taxonomy" id="5323"/>
    <lineage>
        <taxon>Eukaryota</taxon>
        <taxon>Fungi</taxon>
        <taxon>Dikarya</taxon>
        <taxon>Basidiomycota</taxon>
        <taxon>Agaricomycotina</taxon>
        <taxon>Agaricomycetes</taxon>
        <taxon>Agaricomycetidae</taxon>
        <taxon>Agaricales</taxon>
        <taxon>Pleurotineae</taxon>
        <taxon>Pleurotaceae</taxon>
        <taxon>Pleurotus</taxon>
    </lineage>
</organism>
<feature type="signal peptide" evidence="1">
    <location>
        <begin position="1"/>
        <end position="18"/>
    </location>
</feature>
<evidence type="ECO:0000313" key="3">
    <source>
        <dbReference type="Proteomes" id="UP000807025"/>
    </source>
</evidence>
<sequence length="185" mass="20940">MSCVHISAFSCLTAFTLAFPFVTLFQDATVMGMHAKIDQSNLTKPPTMGEGDIDTSLLWNWFNKSKVFFRHKSIPANTHVSTIAWGMSGIHAIHWLSANSPLLNDMDWETYKTQMCTLFLASDWEHTLRMDMLHLQQGTHSFVDFSLDVMGKNNLLAGTDSFLNNELLQDTLEVNMNCDLTCECH</sequence>
<dbReference type="EMBL" id="MU154557">
    <property type="protein sequence ID" value="KAF9495924.1"/>
    <property type="molecule type" value="Genomic_DNA"/>
</dbReference>
<keyword evidence="3" id="KW-1185">Reference proteome</keyword>
<keyword evidence="1" id="KW-0732">Signal</keyword>
<feature type="chain" id="PRO_5040241515" evidence="1">
    <location>
        <begin position="19"/>
        <end position="185"/>
    </location>
</feature>
<gene>
    <name evidence="2" type="ORF">BDN71DRAFT_1430605</name>
</gene>
<dbReference type="OrthoDB" id="2369050at2759"/>
<dbReference type="AlphaFoldDB" id="A0A9P6DFX2"/>
<name>A0A9P6DFX2_PLEER</name>
<dbReference type="Proteomes" id="UP000807025">
    <property type="component" value="Unassembled WGS sequence"/>
</dbReference>
<reference evidence="2" key="1">
    <citation type="submission" date="2020-11" db="EMBL/GenBank/DDBJ databases">
        <authorList>
            <consortium name="DOE Joint Genome Institute"/>
            <person name="Ahrendt S."/>
            <person name="Riley R."/>
            <person name="Andreopoulos W."/>
            <person name="Labutti K."/>
            <person name="Pangilinan J."/>
            <person name="Ruiz-Duenas F.J."/>
            <person name="Barrasa J.M."/>
            <person name="Sanchez-Garcia M."/>
            <person name="Camarero S."/>
            <person name="Miyauchi S."/>
            <person name="Serrano A."/>
            <person name="Linde D."/>
            <person name="Babiker R."/>
            <person name="Drula E."/>
            <person name="Ayuso-Fernandez I."/>
            <person name="Pacheco R."/>
            <person name="Padilla G."/>
            <person name="Ferreira P."/>
            <person name="Barriuso J."/>
            <person name="Kellner H."/>
            <person name="Castanera R."/>
            <person name="Alfaro M."/>
            <person name="Ramirez L."/>
            <person name="Pisabarro A.G."/>
            <person name="Kuo A."/>
            <person name="Tritt A."/>
            <person name="Lipzen A."/>
            <person name="He G."/>
            <person name="Yan M."/>
            <person name="Ng V."/>
            <person name="Cullen D."/>
            <person name="Martin F."/>
            <person name="Rosso M.-N."/>
            <person name="Henrissat B."/>
            <person name="Hibbett D."/>
            <person name="Martinez A.T."/>
            <person name="Grigoriev I.V."/>
        </authorList>
    </citation>
    <scope>NUCLEOTIDE SEQUENCE</scope>
    <source>
        <strain evidence="2">ATCC 90797</strain>
    </source>
</reference>
<protein>
    <submittedName>
        <fullName evidence="2">Uncharacterized protein</fullName>
    </submittedName>
</protein>
<evidence type="ECO:0000256" key="1">
    <source>
        <dbReference type="SAM" id="SignalP"/>
    </source>
</evidence>
<proteinExistence type="predicted"/>
<comment type="caution">
    <text evidence="2">The sequence shown here is derived from an EMBL/GenBank/DDBJ whole genome shotgun (WGS) entry which is preliminary data.</text>
</comment>
<accession>A0A9P6DFX2</accession>
<evidence type="ECO:0000313" key="2">
    <source>
        <dbReference type="EMBL" id="KAF9495924.1"/>
    </source>
</evidence>